<dbReference type="Proteomes" id="UP000085678">
    <property type="component" value="Unplaced"/>
</dbReference>
<dbReference type="OMA" id="NMFRIST"/>
<name>A0A1S3J0N5_LINAN</name>
<feature type="transmembrane region" description="Helical" evidence="6">
    <location>
        <begin position="97"/>
        <end position="119"/>
    </location>
</feature>
<feature type="transmembrane region" description="Helical" evidence="6">
    <location>
        <begin position="232"/>
        <end position="251"/>
    </location>
</feature>
<evidence type="ECO:0000313" key="10">
    <source>
        <dbReference type="RefSeq" id="XP_013412336.1"/>
    </source>
</evidence>
<keyword evidence="4 6" id="KW-0472">Membrane</keyword>
<evidence type="ECO:0000256" key="1">
    <source>
        <dbReference type="ARBA" id="ARBA00004370"/>
    </source>
</evidence>
<dbReference type="GeneID" id="106168745"/>
<keyword evidence="5" id="KW-0807">Transducer</keyword>
<keyword evidence="5" id="KW-0675">Receptor</keyword>
<dbReference type="OrthoDB" id="9990906at2759"/>
<keyword evidence="2 5" id="KW-0812">Transmembrane</keyword>
<evidence type="ECO:0000256" key="2">
    <source>
        <dbReference type="ARBA" id="ARBA00022692"/>
    </source>
</evidence>
<dbReference type="Pfam" id="PF00001">
    <property type="entry name" value="7tm_1"/>
    <property type="match status" value="1"/>
</dbReference>
<dbReference type="AlphaFoldDB" id="A0A1S3J0N5"/>
<dbReference type="PANTHER" id="PTHR46641">
    <property type="entry name" value="FMRFAMIDE RECEPTOR-RELATED"/>
    <property type="match status" value="1"/>
</dbReference>
<dbReference type="KEGG" id="lak:106175067"/>
<sequence>MPNVTNPTVSCNRFASLTSQEKQTLKIQLNISEESLLTMINTYLRKNCPQESDIYEKIQKSLLLYIPIILVVIGTFGNIFSFIVLRQKAMMTLSTYFYLAALSLADTVVLYFGLFRLWIWQLTGMDVQHYADWSCKLVAVIGYSASDFSVWLIIAVTVERYIVVCHPLKASELCNIPRAKIVMGALFMLLLTINLHFFWTVELSTSESDIPKCDGGPQYKHLITEIWPWVDAVIYSFLPFGTILIMNCIIIRQVIHARRSREELQNTSLKERRRTTQESSIKLTIMLLTVSFTFVLTTLPINVFMIAKAFFQSYSEQDIDEKGRREVIHTSAKLLMYLNHSINFFLYCATGQKFRHQVKRILCRRSKTFFSNFTQIRNGRESMVWSSTKYTNCPSKIVADTTDMSEMEMHRLHQTRTNQQHPYA</sequence>
<gene>
    <name evidence="9" type="primary">LOC106168745</name>
    <name evidence="10" type="synonym">LOC106175067</name>
</gene>
<protein>
    <submittedName>
        <fullName evidence="9 10">FMRFamide receptor-like</fullName>
    </submittedName>
</protein>
<dbReference type="GO" id="GO:0004930">
    <property type="term" value="F:G protein-coupled receptor activity"/>
    <property type="evidence" value="ECO:0007669"/>
    <property type="project" value="UniProtKB-KW"/>
</dbReference>
<evidence type="ECO:0000256" key="6">
    <source>
        <dbReference type="SAM" id="Phobius"/>
    </source>
</evidence>
<dbReference type="RefSeq" id="XP_013412336.1">
    <property type="nucleotide sequence ID" value="XM_013556882.1"/>
</dbReference>
<dbReference type="CDD" id="cd14978">
    <property type="entry name" value="7tmA_FMRFamide_R-like"/>
    <property type="match status" value="1"/>
</dbReference>
<keyword evidence="3 6" id="KW-1133">Transmembrane helix</keyword>
<comment type="similarity">
    <text evidence="5">Belongs to the G-protein coupled receptor 1 family.</text>
</comment>
<feature type="transmembrane region" description="Helical" evidence="6">
    <location>
        <begin position="179"/>
        <end position="199"/>
    </location>
</feature>
<accession>A0A1S3J0N5</accession>
<dbReference type="InterPro" id="IPR017452">
    <property type="entry name" value="GPCR_Rhodpsn_7TM"/>
</dbReference>
<evidence type="ECO:0000256" key="5">
    <source>
        <dbReference type="RuleBase" id="RU000688"/>
    </source>
</evidence>
<feature type="transmembrane region" description="Helical" evidence="6">
    <location>
        <begin position="62"/>
        <end position="85"/>
    </location>
</feature>
<dbReference type="GO" id="GO:0016020">
    <property type="term" value="C:membrane"/>
    <property type="evidence" value="ECO:0007669"/>
    <property type="project" value="UniProtKB-SubCell"/>
</dbReference>
<dbReference type="PROSITE" id="PS00237">
    <property type="entry name" value="G_PROTEIN_RECEP_F1_1"/>
    <property type="match status" value="1"/>
</dbReference>
<evidence type="ECO:0000313" key="9">
    <source>
        <dbReference type="RefSeq" id="XP_013403369.1"/>
    </source>
</evidence>
<dbReference type="RefSeq" id="XP_013403369.1">
    <property type="nucleotide sequence ID" value="XM_013547915.1"/>
</dbReference>
<proteinExistence type="inferred from homology"/>
<dbReference type="PROSITE" id="PS50262">
    <property type="entry name" value="G_PROTEIN_RECEP_F1_2"/>
    <property type="match status" value="1"/>
</dbReference>
<dbReference type="GeneID" id="106175067"/>
<evidence type="ECO:0000313" key="8">
    <source>
        <dbReference type="Proteomes" id="UP000085678"/>
    </source>
</evidence>
<evidence type="ECO:0000256" key="4">
    <source>
        <dbReference type="ARBA" id="ARBA00023136"/>
    </source>
</evidence>
<dbReference type="SUPFAM" id="SSF81321">
    <property type="entry name" value="Family A G protein-coupled receptor-like"/>
    <property type="match status" value="1"/>
</dbReference>
<evidence type="ECO:0000259" key="7">
    <source>
        <dbReference type="PROSITE" id="PS50262"/>
    </source>
</evidence>
<keyword evidence="5" id="KW-0297">G-protein coupled receptor</keyword>
<feature type="transmembrane region" description="Helical" evidence="6">
    <location>
        <begin position="139"/>
        <end position="158"/>
    </location>
</feature>
<dbReference type="PRINTS" id="PR00237">
    <property type="entry name" value="GPCRRHODOPSN"/>
</dbReference>
<evidence type="ECO:0000256" key="3">
    <source>
        <dbReference type="ARBA" id="ARBA00022989"/>
    </source>
</evidence>
<organism evidence="8 9">
    <name type="scientific">Lingula anatina</name>
    <name type="common">Brachiopod</name>
    <name type="synonym">Lingula unguis</name>
    <dbReference type="NCBI Taxonomy" id="7574"/>
    <lineage>
        <taxon>Eukaryota</taxon>
        <taxon>Metazoa</taxon>
        <taxon>Spiralia</taxon>
        <taxon>Lophotrochozoa</taxon>
        <taxon>Brachiopoda</taxon>
        <taxon>Linguliformea</taxon>
        <taxon>Lingulata</taxon>
        <taxon>Lingulida</taxon>
        <taxon>Linguloidea</taxon>
        <taxon>Lingulidae</taxon>
        <taxon>Lingula</taxon>
    </lineage>
</organism>
<comment type="subcellular location">
    <subcellularLocation>
        <location evidence="1">Membrane</location>
    </subcellularLocation>
</comment>
<dbReference type="InterPro" id="IPR052954">
    <property type="entry name" value="GPCR-Ligand_Int"/>
</dbReference>
<reference evidence="9 10" key="1">
    <citation type="submission" date="2025-04" db="UniProtKB">
        <authorList>
            <consortium name="RefSeq"/>
        </authorList>
    </citation>
    <scope>IDENTIFICATION</scope>
    <source>
        <tissue evidence="9 10">Gonads</tissue>
    </source>
</reference>
<dbReference type="InterPro" id="IPR000276">
    <property type="entry name" value="GPCR_Rhodpsn"/>
</dbReference>
<feature type="domain" description="G-protein coupled receptors family 1 profile" evidence="7">
    <location>
        <begin position="77"/>
        <end position="347"/>
    </location>
</feature>
<dbReference type="KEGG" id="lak:106168745"/>
<dbReference type="PANTHER" id="PTHR46641:SF25">
    <property type="entry name" value="CNMAMIDE RECEPTOR-RELATED"/>
    <property type="match status" value="1"/>
</dbReference>
<feature type="transmembrane region" description="Helical" evidence="6">
    <location>
        <begin position="283"/>
        <end position="307"/>
    </location>
</feature>
<dbReference type="Gene3D" id="1.20.1070.10">
    <property type="entry name" value="Rhodopsin 7-helix transmembrane proteins"/>
    <property type="match status" value="1"/>
</dbReference>
<keyword evidence="8" id="KW-1185">Reference proteome</keyword>